<comment type="caution">
    <text evidence="6">The sequence shown here is derived from an EMBL/GenBank/DDBJ whole genome shotgun (WGS) entry which is preliminary data.</text>
</comment>
<evidence type="ECO:0000256" key="4">
    <source>
        <dbReference type="PROSITE-ProRule" id="PRU00335"/>
    </source>
</evidence>
<accession>A0A4D4IZB4</accession>
<dbReference type="InterPro" id="IPR001647">
    <property type="entry name" value="HTH_TetR"/>
</dbReference>
<keyword evidence="2 4" id="KW-0238">DNA-binding</keyword>
<dbReference type="PANTHER" id="PTHR30055">
    <property type="entry name" value="HTH-TYPE TRANSCRIPTIONAL REGULATOR RUTR"/>
    <property type="match status" value="1"/>
</dbReference>
<dbReference type="Pfam" id="PF00440">
    <property type="entry name" value="TetR_N"/>
    <property type="match status" value="1"/>
</dbReference>
<gene>
    <name evidence="6" type="ORF">GTS_13180</name>
</gene>
<sequence length="243" mass="27454">MTADRAETRLDEDARWARAERILDAATDLLLRWGYKRVTVDEVAKRASVGKGTVYLHWKTRDALLYAAVLREWLEMFGALIDGIRRDPEELRLHRLIRASFLASMERPLIRATLTQDQELLGRLTEYGAGGALQAEQTAARREYYAMLREHGLLRTDLDPDTQAYALSATSTGFYLATPLVIAEQRPDLSAQADALAWTVRNAFEPVPPAGAAAVRALAPTIIRLFERQRAFAERELRVQHQP</sequence>
<dbReference type="Gene3D" id="1.10.357.10">
    <property type="entry name" value="Tetracycline Repressor, domain 2"/>
    <property type="match status" value="1"/>
</dbReference>
<dbReference type="GO" id="GO:0000976">
    <property type="term" value="F:transcription cis-regulatory region binding"/>
    <property type="evidence" value="ECO:0007669"/>
    <property type="project" value="TreeGrafter"/>
</dbReference>
<evidence type="ECO:0000256" key="3">
    <source>
        <dbReference type="ARBA" id="ARBA00023163"/>
    </source>
</evidence>
<keyword evidence="3" id="KW-0804">Transcription</keyword>
<organism evidence="6 7">
    <name type="scientific">Gandjariella thermophila</name>
    <dbReference type="NCBI Taxonomy" id="1931992"/>
    <lineage>
        <taxon>Bacteria</taxon>
        <taxon>Bacillati</taxon>
        <taxon>Actinomycetota</taxon>
        <taxon>Actinomycetes</taxon>
        <taxon>Pseudonocardiales</taxon>
        <taxon>Pseudonocardiaceae</taxon>
        <taxon>Gandjariella</taxon>
    </lineage>
</organism>
<dbReference type="PANTHER" id="PTHR30055:SF234">
    <property type="entry name" value="HTH-TYPE TRANSCRIPTIONAL REGULATOR BETI"/>
    <property type="match status" value="1"/>
</dbReference>
<evidence type="ECO:0000313" key="6">
    <source>
        <dbReference type="EMBL" id="GDY29685.1"/>
    </source>
</evidence>
<reference evidence="7" key="1">
    <citation type="submission" date="2019-04" db="EMBL/GenBank/DDBJ databases">
        <title>Draft genome sequence of Pseudonocardiaceae bacterium SL3-2-4.</title>
        <authorList>
            <person name="Ningsih F."/>
            <person name="Yokota A."/>
            <person name="Sakai Y."/>
            <person name="Nanatani K."/>
            <person name="Yabe S."/>
            <person name="Oetari A."/>
            <person name="Sjamsuridzal W."/>
        </authorList>
    </citation>
    <scope>NUCLEOTIDE SEQUENCE [LARGE SCALE GENOMIC DNA]</scope>
    <source>
        <strain evidence="7">SL3-2-4</strain>
    </source>
</reference>
<keyword evidence="1" id="KW-0805">Transcription regulation</keyword>
<dbReference type="SUPFAM" id="SSF46689">
    <property type="entry name" value="Homeodomain-like"/>
    <property type="match status" value="1"/>
</dbReference>
<dbReference type="Proteomes" id="UP000298860">
    <property type="component" value="Unassembled WGS sequence"/>
</dbReference>
<dbReference type="PROSITE" id="PS50977">
    <property type="entry name" value="HTH_TETR_2"/>
    <property type="match status" value="1"/>
</dbReference>
<feature type="DNA-binding region" description="H-T-H motif" evidence="4">
    <location>
        <begin position="39"/>
        <end position="58"/>
    </location>
</feature>
<dbReference type="GO" id="GO:0003700">
    <property type="term" value="F:DNA-binding transcription factor activity"/>
    <property type="evidence" value="ECO:0007669"/>
    <property type="project" value="TreeGrafter"/>
</dbReference>
<evidence type="ECO:0000256" key="1">
    <source>
        <dbReference type="ARBA" id="ARBA00023015"/>
    </source>
</evidence>
<keyword evidence="7" id="KW-1185">Reference proteome</keyword>
<evidence type="ECO:0000259" key="5">
    <source>
        <dbReference type="PROSITE" id="PS50977"/>
    </source>
</evidence>
<protein>
    <submittedName>
        <fullName evidence="6">TetR family transcriptional regulator</fullName>
    </submittedName>
</protein>
<dbReference type="AlphaFoldDB" id="A0A4D4IZB4"/>
<feature type="domain" description="HTH tetR-type" evidence="5">
    <location>
        <begin position="16"/>
        <end position="76"/>
    </location>
</feature>
<proteinExistence type="predicted"/>
<evidence type="ECO:0000313" key="7">
    <source>
        <dbReference type="Proteomes" id="UP000298860"/>
    </source>
</evidence>
<dbReference type="EMBL" id="BJFL01000004">
    <property type="protein sequence ID" value="GDY29685.1"/>
    <property type="molecule type" value="Genomic_DNA"/>
</dbReference>
<name>A0A4D4IZB4_9PSEU</name>
<dbReference type="RefSeq" id="WP_225978140.1">
    <property type="nucleotide sequence ID" value="NZ_BJFL01000004.1"/>
</dbReference>
<dbReference type="InterPro" id="IPR009057">
    <property type="entry name" value="Homeodomain-like_sf"/>
</dbReference>
<evidence type="ECO:0000256" key="2">
    <source>
        <dbReference type="ARBA" id="ARBA00023125"/>
    </source>
</evidence>
<dbReference type="InterPro" id="IPR050109">
    <property type="entry name" value="HTH-type_TetR-like_transc_reg"/>
</dbReference>
<dbReference type="PRINTS" id="PR00455">
    <property type="entry name" value="HTHTETR"/>
</dbReference>